<organism evidence="2 3">
    <name type="scientific">Actinorhabdospora filicis</name>
    <dbReference type="NCBI Taxonomy" id="1785913"/>
    <lineage>
        <taxon>Bacteria</taxon>
        <taxon>Bacillati</taxon>
        <taxon>Actinomycetota</taxon>
        <taxon>Actinomycetes</taxon>
        <taxon>Micromonosporales</taxon>
        <taxon>Micromonosporaceae</taxon>
        <taxon>Actinorhabdospora</taxon>
    </lineage>
</organism>
<proteinExistence type="predicted"/>
<dbReference type="AlphaFoldDB" id="A0A9W6SSE2"/>
<sequence>MEHSADLDRFLARRFQTYDRDGDGHIQREDFTGSAEAMAAEFGLAEDDPRRVRLLNLVTRLWGHLSTVADTDFDGQISLEEYRDAFALGLLETPETFEAGYVPFLDTILEIADTDEDGRIDKREHLRWTGALMGIAPDIAGGVFDHLDADDDGYVGRGEILAAIRACYFDDGPDSARHWMLGPLE</sequence>
<dbReference type="Gene3D" id="1.10.238.10">
    <property type="entry name" value="EF-hand"/>
    <property type="match status" value="1"/>
</dbReference>
<dbReference type="InterPro" id="IPR011992">
    <property type="entry name" value="EF-hand-dom_pair"/>
</dbReference>
<accession>A0A9W6SSE2</accession>
<evidence type="ECO:0000313" key="3">
    <source>
        <dbReference type="Proteomes" id="UP001165079"/>
    </source>
</evidence>
<reference evidence="2" key="1">
    <citation type="submission" date="2023-03" db="EMBL/GenBank/DDBJ databases">
        <title>Actinorhabdospora filicis NBRC 111898.</title>
        <authorList>
            <person name="Ichikawa N."/>
            <person name="Sato H."/>
            <person name="Tonouchi N."/>
        </authorList>
    </citation>
    <scope>NUCLEOTIDE SEQUENCE</scope>
    <source>
        <strain evidence="2">NBRC 111898</strain>
    </source>
</reference>
<keyword evidence="3" id="KW-1185">Reference proteome</keyword>
<dbReference type="PROSITE" id="PS50222">
    <property type="entry name" value="EF_HAND_2"/>
    <property type="match status" value="3"/>
</dbReference>
<comment type="caution">
    <text evidence="2">The sequence shown here is derived from an EMBL/GenBank/DDBJ whole genome shotgun (WGS) entry which is preliminary data.</text>
</comment>
<gene>
    <name evidence="2" type="ORF">Afil01_59060</name>
</gene>
<protein>
    <recommendedName>
        <fullName evidence="1">EF-hand domain-containing protein</fullName>
    </recommendedName>
</protein>
<dbReference type="Pfam" id="PF13202">
    <property type="entry name" value="EF-hand_5"/>
    <property type="match status" value="1"/>
</dbReference>
<dbReference type="InterPro" id="IPR018247">
    <property type="entry name" value="EF_Hand_1_Ca_BS"/>
</dbReference>
<dbReference type="Pfam" id="PF13499">
    <property type="entry name" value="EF-hand_7"/>
    <property type="match status" value="1"/>
</dbReference>
<dbReference type="GO" id="GO:0005509">
    <property type="term" value="F:calcium ion binding"/>
    <property type="evidence" value="ECO:0007669"/>
    <property type="project" value="InterPro"/>
</dbReference>
<dbReference type="SUPFAM" id="SSF47473">
    <property type="entry name" value="EF-hand"/>
    <property type="match status" value="1"/>
</dbReference>
<dbReference type="RefSeq" id="WP_285666465.1">
    <property type="nucleotide sequence ID" value="NZ_BSTX01000005.1"/>
</dbReference>
<dbReference type="Proteomes" id="UP001165079">
    <property type="component" value="Unassembled WGS sequence"/>
</dbReference>
<evidence type="ECO:0000259" key="1">
    <source>
        <dbReference type="PROSITE" id="PS50222"/>
    </source>
</evidence>
<name>A0A9W6SSE2_9ACTN</name>
<dbReference type="PROSITE" id="PS00018">
    <property type="entry name" value="EF_HAND_1"/>
    <property type="match status" value="2"/>
</dbReference>
<feature type="domain" description="EF-hand" evidence="1">
    <location>
        <begin position="135"/>
        <end position="170"/>
    </location>
</feature>
<evidence type="ECO:0000313" key="2">
    <source>
        <dbReference type="EMBL" id="GLZ81099.1"/>
    </source>
</evidence>
<dbReference type="EMBL" id="BSTX01000005">
    <property type="protein sequence ID" value="GLZ81099.1"/>
    <property type="molecule type" value="Genomic_DNA"/>
</dbReference>
<dbReference type="SMART" id="SM00054">
    <property type="entry name" value="EFh"/>
    <property type="match status" value="4"/>
</dbReference>
<feature type="domain" description="EF-hand" evidence="1">
    <location>
        <begin position="70"/>
        <end position="92"/>
    </location>
</feature>
<dbReference type="InterPro" id="IPR002048">
    <property type="entry name" value="EF_hand_dom"/>
</dbReference>
<feature type="domain" description="EF-hand" evidence="1">
    <location>
        <begin position="6"/>
        <end position="41"/>
    </location>
</feature>